<keyword evidence="11" id="KW-0472">Membrane</keyword>
<dbReference type="InterPro" id="IPR002401">
    <property type="entry name" value="Cyt_P450_E_grp-I"/>
</dbReference>
<feature type="binding site" description="axial binding residue" evidence="9">
    <location>
        <position position="446"/>
    </location>
    <ligand>
        <name>heme</name>
        <dbReference type="ChEBI" id="CHEBI:30413"/>
    </ligand>
    <ligandPart>
        <name>Fe</name>
        <dbReference type="ChEBI" id="CHEBI:18248"/>
    </ligandPart>
</feature>
<evidence type="ECO:0000256" key="8">
    <source>
        <dbReference type="ARBA" id="ARBA00043906"/>
    </source>
</evidence>
<evidence type="ECO:0000256" key="1">
    <source>
        <dbReference type="ARBA" id="ARBA00001971"/>
    </source>
</evidence>
<evidence type="ECO:0000256" key="9">
    <source>
        <dbReference type="PIRSR" id="PIRSR602401-1"/>
    </source>
</evidence>
<evidence type="ECO:0000313" key="13">
    <source>
        <dbReference type="Proteomes" id="UP001163046"/>
    </source>
</evidence>
<dbReference type="SUPFAM" id="SSF48264">
    <property type="entry name" value="Cytochrome P450"/>
    <property type="match status" value="1"/>
</dbReference>
<dbReference type="PRINTS" id="PR00463">
    <property type="entry name" value="EP450I"/>
</dbReference>
<dbReference type="InterPro" id="IPR001128">
    <property type="entry name" value="Cyt_P450"/>
</dbReference>
<evidence type="ECO:0000256" key="2">
    <source>
        <dbReference type="ARBA" id="ARBA00010617"/>
    </source>
</evidence>
<evidence type="ECO:0000256" key="5">
    <source>
        <dbReference type="ARBA" id="ARBA00023002"/>
    </source>
</evidence>
<comment type="function">
    <text evidence="8">Cytochromes P450 are a group of heme-thiolate monooxygenases. They oxidize a variety of structurally unrelated compounds, including steroids, fatty acids, and xenobiotics.</text>
</comment>
<evidence type="ECO:0000256" key="3">
    <source>
        <dbReference type="ARBA" id="ARBA00022617"/>
    </source>
</evidence>
<comment type="caution">
    <text evidence="12">The sequence shown here is derived from an EMBL/GenBank/DDBJ whole genome shotgun (WGS) entry which is preliminary data.</text>
</comment>
<dbReference type="Pfam" id="PF00067">
    <property type="entry name" value="p450"/>
    <property type="match status" value="1"/>
</dbReference>
<feature type="transmembrane region" description="Helical" evidence="11">
    <location>
        <begin position="219"/>
        <end position="238"/>
    </location>
</feature>
<feature type="transmembrane region" description="Helical" evidence="11">
    <location>
        <begin position="12"/>
        <end position="31"/>
    </location>
</feature>
<evidence type="ECO:0000256" key="7">
    <source>
        <dbReference type="ARBA" id="ARBA00023033"/>
    </source>
</evidence>
<accession>A0A9W9YK68</accession>
<dbReference type="GO" id="GO:0016705">
    <property type="term" value="F:oxidoreductase activity, acting on paired donors, with incorporation or reduction of molecular oxygen"/>
    <property type="evidence" value="ECO:0007669"/>
    <property type="project" value="InterPro"/>
</dbReference>
<organism evidence="12 13">
    <name type="scientific">Desmophyllum pertusum</name>
    <dbReference type="NCBI Taxonomy" id="174260"/>
    <lineage>
        <taxon>Eukaryota</taxon>
        <taxon>Metazoa</taxon>
        <taxon>Cnidaria</taxon>
        <taxon>Anthozoa</taxon>
        <taxon>Hexacorallia</taxon>
        <taxon>Scleractinia</taxon>
        <taxon>Caryophylliina</taxon>
        <taxon>Caryophylliidae</taxon>
        <taxon>Desmophyllum</taxon>
    </lineage>
</organism>
<dbReference type="GO" id="GO:0008395">
    <property type="term" value="F:steroid hydroxylase activity"/>
    <property type="evidence" value="ECO:0007669"/>
    <property type="project" value="TreeGrafter"/>
</dbReference>
<evidence type="ECO:0000256" key="11">
    <source>
        <dbReference type="SAM" id="Phobius"/>
    </source>
</evidence>
<dbReference type="InterPro" id="IPR017972">
    <property type="entry name" value="Cyt_P450_CS"/>
</dbReference>
<keyword evidence="11" id="KW-0812">Transmembrane</keyword>
<dbReference type="PROSITE" id="PS00086">
    <property type="entry name" value="CYTOCHROME_P450"/>
    <property type="match status" value="1"/>
</dbReference>
<dbReference type="OrthoDB" id="2789670at2759"/>
<dbReference type="AlphaFoldDB" id="A0A9W9YK68"/>
<dbReference type="PRINTS" id="PR00385">
    <property type="entry name" value="P450"/>
</dbReference>
<evidence type="ECO:0000256" key="4">
    <source>
        <dbReference type="ARBA" id="ARBA00022723"/>
    </source>
</evidence>
<keyword evidence="11" id="KW-1133">Transmembrane helix</keyword>
<dbReference type="InterPro" id="IPR036396">
    <property type="entry name" value="Cyt_P450_sf"/>
</dbReference>
<keyword evidence="4 9" id="KW-0479">Metal-binding</keyword>
<evidence type="ECO:0000256" key="10">
    <source>
        <dbReference type="RuleBase" id="RU000461"/>
    </source>
</evidence>
<keyword evidence="3 9" id="KW-0349">Heme</keyword>
<proteinExistence type="inferred from homology"/>
<dbReference type="FunFam" id="1.10.630.10:FF:000182">
    <property type="entry name" value="Cytochrome P450 3A4"/>
    <property type="match status" value="1"/>
</dbReference>
<dbReference type="CDD" id="cd11055">
    <property type="entry name" value="CYP3A-like"/>
    <property type="match status" value="1"/>
</dbReference>
<dbReference type="EMBL" id="MU827329">
    <property type="protein sequence ID" value="KAJ7354979.1"/>
    <property type="molecule type" value="Genomic_DNA"/>
</dbReference>
<dbReference type="Gene3D" id="1.10.630.10">
    <property type="entry name" value="Cytochrome P450"/>
    <property type="match status" value="1"/>
</dbReference>
<evidence type="ECO:0000313" key="12">
    <source>
        <dbReference type="EMBL" id="KAJ7354979.1"/>
    </source>
</evidence>
<protein>
    <submittedName>
        <fullName evidence="12">Thromboxane-A synthase</fullName>
    </submittedName>
</protein>
<dbReference type="PANTHER" id="PTHR24302:SF15">
    <property type="entry name" value="FATTY-ACID PEROXYGENASE"/>
    <property type="match status" value="1"/>
</dbReference>
<dbReference type="Proteomes" id="UP001163046">
    <property type="component" value="Unassembled WGS sequence"/>
</dbReference>
<dbReference type="PANTHER" id="PTHR24302">
    <property type="entry name" value="CYTOCHROME P450 FAMILY 3"/>
    <property type="match status" value="1"/>
</dbReference>
<keyword evidence="13" id="KW-1185">Reference proteome</keyword>
<keyword evidence="5 10" id="KW-0560">Oxidoreductase</keyword>
<reference evidence="12" key="1">
    <citation type="submission" date="2023-01" db="EMBL/GenBank/DDBJ databases">
        <title>Genome assembly of the deep-sea coral Lophelia pertusa.</title>
        <authorList>
            <person name="Herrera S."/>
            <person name="Cordes E."/>
        </authorList>
    </citation>
    <scope>NUCLEOTIDE SEQUENCE</scope>
    <source>
        <strain evidence="12">USNM1676648</strain>
        <tissue evidence="12">Polyp</tissue>
    </source>
</reference>
<evidence type="ECO:0000256" key="6">
    <source>
        <dbReference type="ARBA" id="ARBA00023004"/>
    </source>
</evidence>
<comment type="cofactor">
    <cofactor evidence="1 9">
        <name>heme</name>
        <dbReference type="ChEBI" id="CHEBI:30413"/>
    </cofactor>
</comment>
<comment type="similarity">
    <text evidence="2 10">Belongs to the cytochrome P450 family.</text>
</comment>
<dbReference type="GO" id="GO:0020037">
    <property type="term" value="F:heme binding"/>
    <property type="evidence" value="ECO:0007669"/>
    <property type="project" value="InterPro"/>
</dbReference>
<dbReference type="InterPro" id="IPR050705">
    <property type="entry name" value="Cytochrome_P450_3A"/>
</dbReference>
<keyword evidence="7 10" id="KW-0503">Monooxygenase</keyword>
<dbReference type="GO" id="GO:0005506">
    <property type="term" value="F:iron ion binding"/>
    <property type="evidence" value="ECO:0007669"/>
    <property type="project" value="InterPro"/>
</dbReference>
<gene>
    <name evidence="12" type="primary">TBXAS1_32</name>
    <name evidence="12" type="ORF">OS493_028638</name>
</gene>
<keyword evidence="6 9" id="KW-0408">Iron</keyword>
<name>A0A9W9YK68_9CNID</name>
<sequence length="501" mass="57113">MDFVTELVGIFIEHWFTFAIAFLVGVCLFHFGTKHSRQLKPYSHLPGPKPWPFINRLPHTIKSKGEIHVTFDRYYKEYGKLFVMSSVTVSFGVAHPEMIKQILVKDFDSFIDRPDLLEFPPPLDSLLSVVKGEKWRRIRSTLSPSFSALKMKRMVPLMNQACDTFMKKLENVADRDESVDIYDYIRTLTFDIILSTAFGVQSECQTNPDDSTMLQVRDAIRFGPGALTIIALGLLLPYGTKLLKLLSPWLFKNFQGIRNVADQVIRTSKEKTERTGRNLIELMLNADTRGKGLSDDEIAAQSIGFLLAGSDTTSVTLSLTCFFIAASPEVQEKLHHEIDSVWTDEEEIPSYDTVRELPYLDMVIAETLRLHPTVPFLMRECTKECKVKDLTVPKGGVIFIPIYSMHRDPTIWPNPEKYDPERFSPGGKRSRDPYEYLPFGTGPRNCIGLRFAQMEMKLMLTRILKKYSLELAADTVIPPRVKTNITLVIDGGINLKVRSRF</sequence>